<dbReference type="PROSITE" id="PS50097">
    <property type="entry name" value="BTB"/>
    <property type="match status" value="1"/>
</dbReference>
<feature type="domain" description="BTB" evidence="1">
    <location>
        <begin position="25"/>
        <end position="117"/>
    </location>
</feature>
<dbReference type="Pfam" id="PF00651">
    <property type="entry name" value="BTB"/>
    <property type="match status" value="1"/>
</dbReference>
<sequence length="258" mass="29286">MSAQQLPEKQLASMLGRLQANGAYSDLKIVCGSDTYLVHKAIVCPQSDFFRAACRPDTFAEGKTGVVNIPDSSGRADAFYDQPFNAEDFDWDLDVETTESVKFMIHYFYHHDYLEREMAEIEGSVLHSDKCRKGILAEHSRMYAMGERYGVPGLKALAIANFQKSFIALNHAGLAAGIIIAHKSTPEADKALRSQIWFLLDIYIYHYMEDQEIQQIISSIPGLAYALYRERLKHRTWARSCAEDLQEGWQKGFDDGER</sequence>
<gene>
    <name evidence="2" type="ORF">KCU98_g4944</name>
</gene>
<dbReference type="CDD" id="cd18186">
    <property type="entry name" value="BTB_POZ_ZBTB_KLHL-like"/>
    <property type="match status" value="1"/>
</dbReference>
<reference evidence="2" key="1">
    <citation type="journal article" date="2021" name="J Fungi (Basel)">
        <title>Virulence traits and population genomics of the black yeast Aureobasidium melanogenum.</title>
        <authorList>
            <person name="Cernosa A."/>
            <person name="Sun X."/>
            <person name="Gostincar C."/>
            <person name="Fang C."/>
            <person name="Gunde-Cimerman N."/>
            <person name="Song Z."/>
        </authorList>
    </citation>
    <scope>NUCLEOTIDE SEQUENCE</scope>
    <source>
        <strain evidence="2">EXF-9298</strain>
    </source>
</reference>
<protein>
    <recommendedName>
        <fullName evidence="1">BTB domain-containing protein</fullName>
    </recommendedName>
</protein>
<comment type="caution">
    <text evidence="2">The sequence shown here is derived from an EMBL/GenBank/DDBJ whole genome shotgun (WGS) entry which is preliminary data.</text>
</comment>
<accession>A0A9P8JYA3</accession>
<dbReference type="AlphaFoldDB" id="A0A9P8JYA3"/>
<keyword evidence="3" id="KW-1185">Reference proteome</keyword>
<dbReference type="InterPro" id="IPR011333">
    <property type="entry name" value="SKP1/BTB/POZ_sf"/>
</dbReference>
<organism evidence="2 3">
    <name type="scientific">Aureobasidium melanogenum</name>
    <name type="common">Aureobasidium pullulans var. melanogenum</name>
    <dbReference type="NCBI Taxonomy" id="46634"/>
    <lineage>
        <taxon>Eukaryota</taxon>
        <taxon>Fungi</taxon>
        <taxon>Dikarya</taxon>
        <taxon>Ascomycota</taxon>
        <taxon>Pezizomycotina</taxon>
        <taxon>Dothideomycetes</taxon>
        <taxon>Dothideomycetidae</taxon>
        <taxon>Dothideales</taxon>
        <taxon>Saccotheciaceae</taxon>
        <taxon>Aureobasidium</taxon>
    </lineage>
</organism>
<dbReference type="SUPFAM" id="SSF54695">
    <property type="entry name" value="POZ domain"/>
    <property type="match status" value="1"/>
</dbReference>
<reference evidence="2" key="2">
    <citation type="submission" date="2021-08" db="EMBL/GenBank/DDBJ databases">
        <authorList>
            <person name="Gostincar C."/>
            <person name="Sun X."/>
            <person name="Song Z."/>
            <person name="Gunde-Cimerman N."/>
        </authorList>
    </citation>
    <scope>NUCLEOTIDE SEQUENCE</scope>
    <source>
        <strain evidence="2">EXF-9298</strain>
    </source>
</reference>
<evidence type="ECO:0000313" key="3">
    <source>
        <dbReference type="Proteomes" id="UP000729357"/>
    </source>
</evidence>
<dbReference type="InterPro" id="IPR000210">
    <property type="entry name" value="BTB/POZ_dom"/>
</dbReference>
<evidence type="ECO:0000259" key="1">
    <source>
        <dbReference type="PROSITE" id="PS50097"/>
    </source>
</evidence>
<name>A0A9P8JYA3_AURME</name>
<dbReference type="Gene3D" id="3.30.710.10">
    <property type="entry name" value="Potassium Channel Kv1.1, Chain A"/>
    <property type="match status" value="1"/>
</dbReference>
<dbReference type="PANTHER" id="PTHR47843:SF5">
    <property type="entry name" value="BTB_POZ DOMAIN PROTEIN"/>
    <property type="match status" value="1"/>
</dbReference>
<dbReference type="PANTHER" id="PTHR47843">
    <property type="entry name" value="BTB DOMAIN-CONTAINING PROTEIN-RELATED"/>
    <property type="match status" value="1"/>
</dbReference>
<feature type="non-terminal residue" evidence="2">
    <location>
        <position position="258"/>
    </location>
</feature>
<dbReference type="EMBL" id="JAHFXS010000424">
    <property type="protein sequence ID" value="KAG9985104.1"/>
    <property type="molecule type" value="Genomic_DNA"/>
</dbReference>
<evidence type="ECO:0000313" key="2">
    <source>
        <dbReference type="EMBL" id="KAG9985104.1"/>
    </source>
</evidence>
<proteinExistence type="predicted"/>
<dbReference type="Proteomes" id="UP000729357">
    <property type="component" value="Unassembled WGS sequence"/>
</dbReference>